<feature type="domain" description="CUB" evidence="6">
    <location>
        <begin position="372"/>
        <end position="481"/>
    </location>
</feature>
<keyword evidence="1" id="KW-0677">Repeat</keyword>
<dbReference type="Pfam" id="PF23106">
    <property type="entry name" value="EGF_Teneurin"/>
    <property type="match status" value="1"/>
</dbReference>
<keyword evidence="8" id="KW-1185">Reference proteome</keyword>
<evidence type="ECO:0000313" key="7">
    <source>
        <dbReference type="EMBL" id="CAH0366723.1"/>
    </source>
</evidence>
<sequence>MTRRQLLWLMLAAAASAETITVRLGYFGEAQPFQVACARGWFDTEDGGDDFQVVCLPQASGGFAVAKLDDGDLDVALLGSTPAATGLARGVAMHTFYVAHMKGTSQGLLVRPEIGSPLDMKDKTFGTPYGSTAHYHMLYTRKLFPEFHFELIDCNADCPTLYAAGSIDGAFVWGGVMESMKGLGATMLAPAKLLSDWEKATFNTISVRDDFAADHSAVVERVAGVVARLDEDYLNADPTRWNVDDSTGYLDSIAAAYKLLPGDSAQSLKKNRTAAADALALFEFVDPTAMQGSDYLGGGTAAALRETADFLYDIGRIASVAPAERDDVDALYVDTTTAQFLEDGLIAVGVDVLGADDDLNLASIPTSADSTCSGTLDLTAATGTLTDGAATSYSDNLACEWRIASSGVVELSFDAFRVWAGDFVEVYDASNDLVAKLHGFDPTLPPLRTNGEMRVKFTTDGVTERALNELTDGWSASYDAAALACAADHSTCGNGKCDTVSGLCICDAGYGGADCSLASCLGTMTSSSQSGEFRSSPTAPDSTAPYPNGAECHFVAEVETNYVSFTITYDVEPTFDFVTVKSGDKIWAHLSGEDTATILVPTTDGKAELVFESDDKGRRGGFRATYVGTDNGCGEDGLCGGHGTCEGGTCVCSDGYGGLSCTVPHCLHQALTLADGAKMISQAPGEPLPPEAECAWSFEANAGETIRVVVETLNLEAYDGLKGDRVLIRTAGNDTNVQIQAEATYEISSSSVSLTLETDKNDAGATYDGFSATAYSVAACPVADGDCEDEGFTCEDGYCYDLSGGSKRASGCTCAGCDVGSYLDDATGGCEACPAGTYQPQAKNTVGVSSCIACSAGMDAPEPGSALCCSEDYVLVGQKCAKCGTDDGDYKLTGTKCDTPETRTVATLEIEKGFFRFSPEATVVYPCPEKDDACGGWDPSKLVDSEDEYYGDRFCRDNAEGPLCLHCKKGSFRSKGDKSECKSCDSHGQLALQLVATVVLIAAWFAVLFGVKALRTRFHRDWFEAVAIQFVFFFVTMSRFVGIHQITLPDPLFKYMWALDFISLDLTSIQSVLRCGSKVTYFDFLLFWTLLAPALVVVVVVFAILRGLVTVYVRGPGVEEAGAPPDPATDSRRGEARFVSDRELEDEEQLPQVQRLALSVQRDLDAGLMVVFAVLTMFHSGICSTIFNTFNCSINYKIADGQGSSGLRYLAADYTISCSTKYVKRPRAPVEYDAYYDADSAAEHAFYETYATVALVVYAIGVPLTYVAWMLRARRLARDEQRPVDDGALAFLTRSVKPEFWWFEVAALVARSLVTGMFLFVSPGVSLIMSFFVIVVHRTLVLQFRPYASTGLQLVVEALMRATFSIALVAVAVYGSDPILDSTTASVVAILVFALNLSVLPFAYRAWRTESYRSVARRLRRREPVDIDEVEALLGGAHKQDIAEVVRKCGRHALRQAFDGHLDDKDWDYFTHTILKLEGVWTEDVAAADVLQWHVKAILYRAKAYVRSHLQLKLNAREVDASVDVVAGPLRKSLVGGASPVAAYQKLGRPAGAKALEQVYALALRPYFFLEHEEGAVVGGLVRTMSVLGLMQGGHTNSSLLASMSRSQLSARSLLRNSGSHSSPVAAESKDESPSKVAERFKHAAKKISAVSRVAAKERPRHLPRFLDLALVAHDLNQRAQARIATAARDIMEEEEGGATLAKLASFDLGDHHQPALRSKSLHAFKEEVGGAALEVELDAAVCVETLHALATAAFPAFRAALEKLFPPDTEGVELECDADFAVKAPARMRAKVDEYRRENETVWPRAKRLSDCLRASVVTADAARTVAAYEALSDSGAFTVVRLKNKLAEHAKPYCMHVNLKFQAPGLAAMTVEVQIVPKAIYSDQKTSHRLYTVARANSYAAYRGLAEEDSDDDDDDDADVAGDEEDLGVLTPTDARSPAEVPVWKFWARE</sequence>
<dbReference type="EMBL" id="CAKKNE010000001">
    <property type="protein sequence ID" value="CAH0366723.1"/>
    <property type="molecule type" value="Genomic_DNA"/>
</dbReference>
<dbReference type="SMART" id="SM00042">
    <property type="entry name" value="CUB"/>
    <property type="match status" value="3"/>
</dbReference>
<feature type="transmembrane region" description="Helical" evidence="4">
    <location>
        <begin position="1250"/>
        <end position="1271"/>
    </location>
</feature>
<evidence type="ECO:0000256" key="5">
    <source>
        <dbReference type="SAM" id="SignalP"/>
    </source>
</evidence>
<evidence type="ECO:0000256" key="3">
    <source>
        <dbReference type="SAM" id="MobiDB-lite"/>
    </source>
</evidence>
<evidence type="ECO:0000256" key="4">
    <source>
        <dbReference type="SAM" id="Phobius"/>
    </source>
</evidence>
<feature type="transmembrane region" description="Helical" evidence="4">
    <location>
        <begin position="990"/>
        <end position="1011"/>
    </location>
</feature>
<dbReference type="CDD" id="cd00041">
    <property type="entry name" value="CUB"/>
    <property type="match status" value="3"/>
</dbReference>
<feature type="transmembrane region" description="Helical" evidence="4">
    <location>
        <begin position="1387"/>
        <end position="1407"/>
    </location>
</feature>
<evidence type="ECO:0000313" key="8">
    <source>
        <dbReference type="Proteomes" id="UP000789595"/>
    </source>
</evidence>
<keyword evidence="5" id="KW-0732">Signal</keyword>
<feature type="signal peptide" evidence="5">
    <location>
        <begin position="1"/>
        <end position="17"/>
    </location>
</feature>
<evidence type="ECO:0000256" key="2">
    <source>
        <dbReference type="ARBA" id="ARBA00023157"/>
    </source>
</evidence>
<accession>A0A8J2SBT9</accession>
<dbReference type="SUPFAM" id="SSF57184">
    <property type="entry name" value="Growth factor receptor domain"/>
    <property type="match status" value="1"/>
</dbReference>
<dbReference type="Pfam" id="PF00431">
    <property type="entry name" value="CUB"/>
    <property type="match status" value="1"/>
</dbReference>
<proteinExistence type="predicted"/>
<evidence type="ECO:0000256" key="1">
    <source>
        <dbReference type="ARBA" id="ARBA00022737"/>
    </source>
</evidence>
<dbReference type="Gene3D" id="2.60.120.290">
    <property type="entry name" value="Spermadhesin, CUB domain"/>
    <property type="match status" value="3"/>
</dbReference>
<evidence type="ECO:0000259" key="6">
    <source>
        <dbReference type="PROSITE" id="PS01180"/>
    </source>
</evidence>
<keyword evidence="2" id="KW-1015">Disulfide bond</keyword>
<feature type="region of interest" description="Disordered" evidence="3">
    <location>
        <begin position="1612"/>
        <end position="1636"/>
    </location>
</feature>
<dbReference type="PROSITE" id="PS01186">
    <property type="entry name" value="EGF_2"/>
    <property type="match status" value="2"/>
</dbReference>
<dbReference type="PANTHER" id="PTHR24251:SF37">
    <property type="entry name" value="CUB DOMAIN-CONTAINING PROTEIN"/>
    <property type="match status" value="1"/>
</dbReference>
<keyword evidence="4" id="KW-0812">Transmembrane</keyword>
<organism evidence="7 8">
    <name type="scientific">Pelagomonas calceolata</name>
    <dbReference type="NCBI Taxonomy" id="35677"/>
    <lineage>
        <taxon>Eukaryota</taxon>
        <taxon>Sar</taxon>
        <taxon>Stramenopiles</taxon>
        <taxon>Ochrophyta</taxon>
        <taxon>Pelagophyceae</taxon>
        <taxon>Pelagomonadales</taxon>
        <taxon>Pelagomonadaceae</taxon>
        <taxon>Pelagomonas</taxon>
    </lineage>
</organism>
<dbReference type="PROSITE" id="PS01180">
    <property type="entry name" value="CUB"/>
    <property type="match status" value="3"/>
</dbReference>
<feature type="transmembrane region" description="Helical" evidence="4">
    <location>
        <begin position="1085"/>
        <end position="1105"/>
    </location>
</feature>
<dbReference type="PROSITE" id="PS00022">
    <property type="entry name" value="EGF_1"/>
    <property type="match status" value="2"/>
</dbReference>
<dbReference type="OrthoDB" id="5950997at2759"/>
<dbReference type="Pfam" id="PF07699">
    <property type="entry name" value="Ephrin_rec_like"/>
    <property type="match status" value="1"/>
</dbReference>
<feature type="compositionally biased region" description="Acidic residues" evidence="3">
    <location>
        <begin position="1909"/>
        <end position="1929"/>
    </location>
</feature>
<keyword evidence="4" id="KW-1133">Transmembrane helix</keyword>
<feature type="transmembrane region" description="Helical" evidence="4">
    <location>
        <begin position="1354"/>
        <end position="1375"/>
    </location>
</feature>
<dbReference type="InterPro" id="IPR000742">
    <property type="entry name" value="EGF"/>
</dbReference>
<feature type="transmembrane region" description="Helical" evidence="4">
    <location>
        <begin position="1325"/>
        <end position="1342"/>
    </location>
</feature>
<feature type="transmembrane region" description="Helical" evidence="4">
    <location>
        <begin position="1023"/>
        <end position="1043"/>
    </location>
</feature>
<feature type="region of interest" description="Disordered" evidence="3">
    <location>
        <begin position="1908"/>
        <end position="1937"/>
    </location>
</feature>
<keyword evidence="4" id="KW-0472">Membrane</keyword>
<dbReference type="InterPro" id="IPR011641">
    <property type="entry name" value="Tyr-kin_ephrin_A/B_rcpt-like"/>
</dbReference>
<dbReference type="SUPFAM" id="SSF49854">
    <property type="entry name" value="Spermadhesin, CUB domain"/>
    <property type="match status" value="3"/>
</dbReference>
<dbReference type="InterPro" id="IPR035914">
    <property type="entry name" value="Sperma_CUB_dom_sf"/>
</dbReference>
<dbReference type="PANTHER" id="PTHR24251">
    <property type="entry name" value="OVOCHYMASE-RELATED"/>
    <property type="match status" value="1"/>
</dbReference>
<feature type="chain" id="PRO_5035184139" description="CUB domain-containing protein" evidence="5">
    <location>
        <begin position="18"/>
        <end position="1952"/>
    </location>
</feature>
<dbReference type="SMART" id="SM00181">
    <property type="entry name" value="EGF"/>
    <property type="match status" value="3"/>
</dbReference>
<gene>
    <name evidence="7" type="ORF">PECAL_1P32320</name>
</gene>
<dbReference type="SUPFAM" id="SSF53850">
    <property type="entry name" value="Periplasmic binding protein-like II"/>
    <property type="match status" value="1"/>
</dbReference>
<dbReference type="InterPro" id="IPR000859">
    <property type="entry name" value="CUB_dom"/>
</dbReference>
<protein>
    <recommendedName>
        <fullName evidence="6">CUB domain-containing protein</fullName>
    </recommendedName>
</protein>
<feature type="domain" description="CUB" evidence="6">
    <location>
        <begin position="520"/>
        <end position="629"/>
    </location>
</feature>
<name>A0A8J2SBT9_9STRA</name>
<feature type="domain" description="CUB" evidence="6">
    <location>
        <begin position="666"/>
        <end position="777"/>
    </location>
</feature>
<dbReference type="Gene3D" id="3.40.190.10">
    <property type="entry name" value="Periplasmic binding protein-like II"/>
    <property type="match status" value="2"/>
</dbReference>
<comment type="caution">
    <text evidence="7">The sequence shown here is derived from an EMBL/GenBank/DDBJ whole genome shotgun (WGS) entry which is preliminary data.</text>
</comment>
<reference evidence="7" key="1">
    <citation type="submission" date="2021-11" db="EMBL/GenBank/DDBJ databases">
        <authorList>
            <consortium name="Genoscope - CEA"/>
            <person name="William W."/>
        </authorList>
    </citation>
    <scope>NUCLEOTIDE SEQUENCE</scope>
</reference>
<dbReference type="Proteomes" id="UP000789595">
    <property type="component" value="Unassembled WGS sequence"/>
</dbReference>
<dbReference type="SMART" id="SM01411">
    <property type="entry name" value="Ephrin_rec_like"/>
    <property type="match status" value="1"/>
</dbReference>
<dbReference type="Gene3D" id="2.10.50.10">
    <property type="entry name" value="Tumor Necrosis Factor Receptor, subunit A, domain 2"/>
    <property type="match status" value="1"/>
</dbReference>
<dbReference type="InterPro" id="IPR009030">
    <property type="entry name" value="Growth_fac_rcpt_cys_sf"/>
</dbReference>